<dbReference type="EMBL" id="CM045869">
    <property type="protein sequence ID" value="KAI7955066.1"/>
    <property type="molecule type" value="Genomic_DNA"/>
</dbReference>
<gene>
    <name evidence="1" type="ORF">MJO28_005466</name>
</gene>
<dbReference type="Proteomes" id="UP001060170">
    <property type="component" value="Chromosome 5"/>
</dbReference>
<keyword evidence="2" id="KW-1185">Reference proteome</keyword>
<proteinExistence type="predicted"/>
<name>A0ACC0EKD5_9BASI</name>
<protein>
    <submittedName>
        <fullName evidence="1">Uncharacterized protein</fullName>
    </submittedName>
</protein>
<accession>A0ACC0EKD5</accession>
<comment type="caution">
    <text evidence="1">The sequence shown here is derived from an EMBL/GenBank/DDBJ whole genome shotgun (WGS) entry which is preliminary data.</text>
</comment>
<evidence type="ECO:0000313" key="2">
    <source>
        <dbReference type="Proteomes" id="UP001060170"/>
    </source>
</evidence>
<reference evidence="2" key="1">
    <citation type="journal article" date="2018" name="BMC Genomics">
        <title>Genomic insights into host adaptation between the wheat stripe rust pathogen (Puccinia striiformis f. sp. tritici) and the barley stripe rust pathogen (Puccinia striiformis f. sp. hordei).</title>
        <authorList>
            <person name="Xia C."/>
            <person name="Wang M."/>
            <person name="Yin C."/>
            <person name="Cornejo O.E."/>
            <person name="Hulbert S.H."/>
            <person name="Chen X."/>
        </authorList>
    </citation>
    <scope>NUCLEOTIDE SEQUENCE [LARGE SCALE GENOMIC DNA]</scope>
    <source>
        <strain evidence="2">93-210</strain>
    </source>
</reference>
<sequence length="199" mass="22020">IAKKKGEGINNTLANTSCTTTSNTILDTLPNIVLSTKWCDILNLALATAMVKLAQGRPLVVVHYSGEWNKVTNQVILPTPQWAAVTISPQNIKSNLMKWANTPFPPFLAMYQLDSLILLCLTKAANYVQEGYDPPILTEQEKSAAIQMRALSPKLATGYLDQPSKDKQLKWCMAGLEPDKQYDILTRKRIISSSTNSIL</sequence>
<evidence type="ECO:0000313" key="1">
    <source>
        <dbReference type="EMBL" id="KAI7955066.1"/>
    </source>
</evidence>
<organism evidence="1 2">
    <name type="scientific">Puccinia striiformis f. sp. tritici</name>
    <dbReference type="NCBI Taxonomy" id="168172"/>
    <lineage>
        <taxon>Eukaryota</taxon>
        <taxon>Fungi</taxon>
        <taxon>Dikarya</taxon>
        <taxon>Basidiomycota</taxon>
        <taxon>Pucciniomycotina</taxon>
        <taxon>Pucciniomycetes</taxon>
        <taxon>Pucciniales</taxon>
        <taxon>Pucciniaceae</taxon>
        <taxon>Puccinia</taxon>
    </lineage>
</organism>
<feature type="non-terminal residue" evidence="1">
    <location>
        <position position="1"/>
    </location>
</feature>
<reference evidence="2" key="2">
    <citation type="journal article" date="2018" name="Mol. Plant Microbe Interact.">
        <title>Genome sequence resources for the wheat stripe rust pathogen (Puccinia striiformis f. sp. tritici) and the barley stripe rust pathogen (Puccinia striiformis f. sp. hordei).</title>
        <authorList>
            <person name="Xia C."/>
            <person name="Wang M."/>
            <person name="Yin C."/>
            <person name="Cornejo O.E."/>
            <person name="Hulbert S.H."/>
            <person name="Chen X."/>
        </authorList>
    </citation>
    <scope>NUCLEOTIDE SEQUENCE [LARGE SCALE GENOMIC DNA]</scope>
    <source>
        <strain evidence="2">93-210</strain>
    </source>
</reference>
<reference evidence="1 2" key="3">
    <citation type="journal article" date="2022" name="Microbiol. Spectr.">
        <title>Folding features and dynamics of 3D genome architecture in plant fungal pathogens.</title>
        <authorList>
            <person name="Xia C."/>
        </authorList>
    </citation>
    <scope>NUCLEOTIDE SEQUENCE [LARGE SCALE GENOMIC DNA]</scope>
    <source>
        <strain evidence="1 2">93-210</strain>
    </source>
</reference>